<dbReference type="PANTHER" id="PTHR30346:SF0">
    <property type="entry name" value="HCA OPERON TRANSCRIPTIONAL ACTIVATOR HCAR"/>
    <property type="match status" value="1"/>
</dbReference>
<comment type="caution">
    <text evidence="6">The sequence shown here is derived from an EMBL/GenBank/DDBJ whole genome shotgun (WGS) entry which is preliminary data.</text>
</comment>
<reference evidence="6 7" key="1">
    <citation type="submission" date="2018-05" db="EMBL/GenBank/DDBJ databases">
        <title>Micromonospora atacamensis sp. nov., a novel actinobacteria isolated from high altitude Atacama Desert soil.</title>
        <authorList>
            <person name="Carro L."/>
            <person name="Golinska P."/>
            <person name="Klenk H.-P."/>
            <person name="Goodfellow M."/>
        </authorList>
    </citation>
    <scope>NUCLEOTIDE SEQUENCE [LARGE SCALE GENOMIC DNA]</scope>
    <source>
        <strain evidence="6 7">5R2A7</strain>
    </source>
</reference>
<evidence type="ECO:0000313" key="7">
    <source>
        <dbReference type="Proteomes" id="UP000245410"/>
    </source>
</evidence>
<evidence type="ECO:0000256" key="1">
    <source>
        <dbReference type="ARBA" id="ARBA00009437"/>
    </source>
</evidence>
<dbReference type="EMBL" id="QGKR01000140">
    <property type="protein sequence ID" value="PWR11216.1"/>
    <property type="molecule type" value="Genomic_DNA"/>
</dbReference>
<dbReference type="Proteomes" id="UP000245410">
    <property type="component" value="Unassembled WGS sequence"/>
</dbReference>
<organism evidence="6 7">
    <name type="scientific">Micromonospora acroterricola</name>
    <dbReference type="NCBI Taxonomy" id="2202421"/>
    <lineage>
        <taxon>Bacteria</taxon>
        <taxon>Bacillati</taxon>
        <taxon>Actinomycetota</taxon>
        <taxon>Actinomycetes</taxon>
        <taxon>Micromonosporales</taxon>
        <taxon>Micromonosporaceae</taxon>
        <taxon>Micromonospora</taxon>
    </lineage>
</organism>
<keyword evidence="3" id="KW-0238">DNA-binding</keyword>
<dbReference type="Pfam" id="PF00126">
    <property type="entry name" value="HTH_1"/>
    <property type="match status" value="1"/>
</dbReference>
<dbReference type="InterPro" id="IPR000847">
    <property type="entry name" value="LysR_HTH_N"/>
</dbReference>
<evidence type="ECO:0000313" key="6">
    <source>
        <dbReference type="EMBL" id="PWR11216.1"/>
    </source>
</evidence>
<dbReference type="SUPFAM" id="SSF46785">
    <property type="entry name" value="Winged helix' DNA-binding domain"/>
    <property type="match status" value="1"/>
</dbReference>
<dbReference type="InterPro" id="IPR036390">
    <property type="entry name" value="WH_DNA-bd_sf"/>
</dbReference>
<keyword evidence="2" id="KW-0805">Transcription regulation</keyword>
<accession>A0A317DBY6</accession>
<dbReference type="InterPro" id="IPR005119">
    <property type="entry name" value="LysR_subst-bd"/>
</dbReference>
<dbReference type="OrthoDB" id="3176554at2"/>
<name>A0A317DBY6_9ACTN</name>
<sequence length="356" mass="38414">MIGFLRFLVAPCGVDNQVGTSLVSVVGSRRGPEPSCAAASEAPNTHFLAWLQSVPVTTPELRQLRYFLVLAEELSFTRAAARLMIAQQSLSQQITALERSLGVRLFERDTRGTTLTDIGALFVPEARAVTDRAEEAVAVVGRARRGEVGSLSLAFLGTVANHLLPPVVRAVRDHLPDLRLATESTGIAPLVEGVLGGRYDVAFTRTPLVPGLRSRTLATEPVCAVLPEGHPLAQRAELTLADLATEPWVMTPRSSWEPWHRAYDDQFREAGFVPHVVQEEASVQTLLGLVAAGTGVTRLARSARSLRRTGVVFVPLTGEIARTEMVWLPGNTSPALHRLLDVVSELAATTDLTETG</sequence>
<dbReference type="PRINTS" id="PR00039">
    <property type="entry name" value="HTHLYSR"/>
</dbReference>
<dbReference type="Gene3D" id="3.40.190.10">
    <property type="entry name" value="Periplasmic binding protein-like II"/>
    <property type="match status" value="2"/>
</dbReference>
<dbReference type="Gene3D" id="1.10.10.10">
    <property type="entry name" value="Winged helix-like DNA-binding domain superfamily/Winged helix DNA-binding domain"/>
    <property type="match status" value="1"/>
</dbReference>
<dbReference type="CDD" id="cd08414">
    <property type="entry name" value="PBP2_LTTR_aromatics_like"/>
    <property type="match status" value="1"/>
</dbReference>
<keyword evidence="4" id="KW-0804">Transcription</keyword>
<dbReference type="SUPFAM" id="SSF53850">
    <property type="entry name" value="Periplasmic binding protein-like II"/>
    <property type="match status" value="1"/>
</dbReference>
<dbReference type="InterPro" id="IPR036388">
    <property type="entry name" value="WH-like_DNA-bd_sf"/>
</dbReference>
<evidence type="ECO:0000256" key="3">
    <source>
        <dbReference type="ARBA" id="ARBA00023125"/>
    </source>
</evidence>
<evidence type="ECO:0000259" key="5">
    <source>
        <dbReference type="PROSITE" id="PS50931"/>
    </source>
</evidence>
<comment type="similarity">
    <text evidence="1">Belongs to the LysR transcriptional regulatory family.</text>
</comment>
<dbReference type="PROSITE" id="PS50931">
    <property type="entry name" value="HTH_LYSR"/>
    <property type="match status" value="1"/>
</dbReference>
<dbReference type="PANTHER" id="PTHR30346">
    <property type="entry name" value="TRANSCRIPTIONAL DUAL REGULATOR HCAR-RELATED"/>
    <property type="match status" value="1"/>
</dbReference>
<evidence type="ECO:0000256" key="2">
    <source>
        <dbReference type="ARBA" id="ARBA00023015"/>
    </source>
</evidence>
<protein>
    <submittedName>
        <fullName evidence="6">LysR family transcriptional regulator</fullName>
    </submittedName>
</protein>
<gene>
    <name evidence="6" type="ORF">DKT68_06615</name>
</gene>
<dbReference type="Pfam" id="PF03466">
    <property type="entry name" value="LysR_substrate"/>
    <property type="match status" value="1"/>
</dbReference>
<evidence type="ECO:0000256" key="4">
    <source>
        <dbReference type="ARBA" id="ARBA00023163"/>
    </source>
</evidence>
<dbReference type="GO" id="GO:0003677">
    <property type="term" value="F:DNA binding"/>
    <property type="evidence" value="ECO:0007669"/>
    <property type="project" value="UniProtKB-KW"/>
</dbReference>
<proteinExistence type="inferred from homology"/>
<dbReference type="GO" id="GO:0032993">
    <property type="term" value="C:protein-DNA complex"/>
    <property type="evidence" value="ECO:0007669"/>
    <property type="project" value="TreeGrafter"/>
</dbReference>
<dbReference type="AlphaFoldDB" id="A0A317DBY6"/>
<keyword evidence="7" id="KW-1185">Reference proteome</keyword>
<dbReference type="GO" id="GO:0003700">
    <property type="term" value="F:DNA-binding transcription factor activity"/>
    <property type="evidence" value="ECO:0007669"/>
    <property type="project" value="InterPro"/>
</dbReference>
<feature type="domain" description="HTH lysR-type" evidence="5">
    <location>
        <begin position="59"/>
        <end position="116"/>
    </location>
</feature>
<dbReference type="FunFam" id="1.10.10.10:FF:000001">
    <property type="entry name" value="LysR family transcriptional regulator"/>
    <property type="match status" value="1"/>
</dbReference>